<dbReference type="InterPro" id="IPR002797">
    <property type="entry name" value="Polysacc_synth"/>
</dbReference>
<feature type="transmembrane region" description="Helical" evidence="6">
    <location>
        <begin position="377"/>
        <end position="397"/>
    </location>
</feature>
<keyword evidence="2" id="KW-1003">Cell membrane</keyword>
<keyword evidence="4 6" id="KW-1133">Transmembrane helix</keyword>
<dbReference type="Proteomes" id="UP000806542">
    <property type="component" value="Unassembled WGS sequence"/>
</dbReference>
<feature type="transmembrane region" description="Helical" evidence="6">
    <location>
        <begin position="12"/>
        <end position="31"/>
    </location>
</feature>
<accession>A0A9D5M4C9</accession>
<dbReference type="Pfam" id="PF01943">
    <property type="entry name" value="Polysacc_synt"/>
    <property type="match status" value="1"/>
</dbReference>
<evidence type="ECO:0000256" key="2">
    <source>
        <dbReference type="ARBA" id="ARBA00022475"/>
    </source>
</evidence>
<evidence type="ECO:0000256" key="1">
    <source>
        <dbReference type="ARBA" id="ARBA00004651"/>
    </source>
</evidence>
<feature type="transmembrane region" description="Helical" evidence="6">
    <location>
        <begin position="438"/>
        <end position="458"/>
    </location>
</feature>
<dbReference type="AlphaFoldDB" id="A0A9D5M4C9"/>
<name>A0A9D5M4C9_9FIRM</name>
<protein>
    <submittedName>
        <fullName evidence="7">Oligosaccharide flippase family protein</fullName>
    </submittedName>
</protein>
<feature type="transmembrane region" description="Helical" evidence="6">
    <location>
        <begin position="51"/>
        <end position="68"/>
    </location>
</feature>
<keyword evidence="3 6" id="KW-0812">Transmembrane</keyword>
<keyword evidence="5 6" id="KW-0472">Membrane</keyword>
<proteinExistence type="predicted"/>
<feature type="transmembrane region" description="Helical" evidence="6">
    <location>
        <begin position="225"/>
        <end position="243"/>
    </location>
</feature>
<organism evidence="7 8">
    <name type="scientific">Ructibacterium gallinarum</name>
    <dbReference type="NCBI Taxonomy" id="2779355"/>
    <lineage>
        <taxon>Bacteria</taxon>
        <taxon>Bacillati</taxon>
        <taxon>Bacillota</taxon>
        <taxon>Clostridia</taxon>
        <taxon>Eubacteriales</taxon>
        <taxon>Oscillospiraceae</taxon>
        <taxon>Ructibacterium</taxon>
    </lineage>
</organism>
<dbReference type="EMBL" id="JADCKB010000003">
    <property type="protein sequence ID" value="MBE5039334.1"/>
    <property type="molecule type" value="Genomic_DNA"/>
</dbReference>
<feature type="transmembrane region" description="Helical" evidence="6">
    <location>
        <begin position="156"/>
        <end position="176"/>
    </location>
</feature>
<evidence type="ECO:0000313" key="7">
    <source>
        <dbReference type="EMBL" id="MBE5039334.1"/>
    </source>
</evidence>
<gene>
    <name evidence="7" type="ORF">INF28_02480</name>
</gene>
<feature type="transmembrane region" description="Helical" evidence="6">
    <location>
        <begin position="464"/>
        <end position="484"/>
    </location>
</feature>
<evidence type="ECO:0000256" key="3">
    <source>
        <dbReference type="ARBA" id="ARBA00022692"/>
    </source>
</evidence>
<feature type="transmembrane region" description="Helical" evidence="6">
    <location>
        <begin position="182"/>
        <end position="205"/>
    </location>
</feature>
<feature type="transmembrane region" description="Helical" evidence="6">
    <location>
        <begin position="249"/>
        <end position="267"/>
    </location>
</feature>
<evidence type="ECO:0000256" key="5">
    <source>
        <dbReference type="ARBA" id="ARBA00023136"/>
    </source>
</evidence>
<feature type="transmembrane region" description="Helical" evidence="6">
    <location>
        <begin position="312"/>
        <end position="332"/>
    </location>
</feature>
<dbReference type="PANTHER" id="PTHR30250:SF26">
    <property type="entry name" value="PSMA PROTEIN"/>
    <property type="match status" value="1"/>
</dbReference>
<dbReference type="PANTHER" id="PTHR30250">
    <property type="entry name" value="PST FAMILY PREDICTED COLANIC ACID TRANSPORTER"/>
    <property type="match status" value="1"/>
</dbReference>
<evidence type="ECO:0000256" key="4">
    <source>
        <dbReference type="ARBA" id="ARBA00022989"/>
    </source>
</evidence>
<evidence type="ECO:0000313" key="8">
    <source>
        <dbReference type="Proteomes" id="UP000806542"/>
    </source>
</evidence>
<comment type="caution">
    <text evidence="7">The sequence shown here is derived from an EMBL/GenBank/DDBJ whole genome shotgun (WGS) entry which is preliminary data.</text>
</comment>
<feature type="transmembrane region" description="Helical" evidence="6">
    <location>
        <begin position="403"/>
        <end position="426"/>
    </location>
</feature>
<keyword evidence="8" id="KW-1185">Reference proteome</keyword>
<comment type="subcellular location">
    <subcellularLocation>
        <location evidence="1">Cell membrane</location>
        <topology evidence="1">Multi-pass membrane protein</topology>
    </subcellularLocation>
</comment>
<reference evidence="7" key="1">
    <citation type="submission" date="2020-10" db="EMBL/GenBank/DDBJ databases">
        <title>ChiBAC.</title>
        <authorList>
            <person name="Zenner C."/>
            <person name="Hitch T.C.A."/>
            <person name="Clavel T."/>
        </authorList>
    </citation>
    <scope>NUCLEOTIDE SEQUENCE</scope>
    <source>
        <strain evidence="7">DSM 107454</strain>
    </source>
</reference>
<feature type="transmembrane region" description="Helical" evidence="6">
    <location>
        <begin position="344"/>
        <end position="370"/>
    </location>
</feature>
<sequence length="510" mass="56638">MASQRKQGVVLSYIFMALEIFSSIFFTPFLIRSFGQAEYGVYSLVNSVAAYLYLFDMGVGNSIVKYMAKYRVNGNAIKQGNVMFVSLLFYALMGLLMLIVGLVLKANFPIIFGVGLSDEQIEKAKIMFFITLINMAITLVSSPLNKTILAYEKFTFSKTADIIKICLRVLISIVVLKFGGRAIAILTINLLMTVLFSLLAVVYNIKYIKVKPIAKQVDLSFIKEVFSFSFIVFVQMIATQLNAMVDQVLMGIMLTSSAVIIGIYAIGAQFGTYLQSFASSVNGLLMPGVVKMVEQKESPVYIEKEMIRIGRVVFMLLSLIYCIFVVFGNDFVKLWAGEENSQAYYVGVIIMFPLVFSLSQAMGGQILWAMNRHKVQALLQIIVALSNIVLTAIMIQWNPLLGASIATAITYLVGNVGVQNIVFTKYIGISMPRFYKGLFKGILPCIFGCVLAGVAVKLLKIDGWAGLTMHCSIMAGTYMCLMFWKGMNSYEKNLVLSMLGKVKINIQRSK</sequence>
<evidence type="ECO:0000256" key="6">
    <source>
        <dbReference type="SAM" id="Phobius"/>
    </source>
</evidence>
<dbReference type="InterPro" id="IPR050833">
    <property type="entry name" value="Poly_Biosynth_Transport"/>
</dbReference>
<dbReference type="GO" id="GO:0005886">
    <property type="term" value="C:plasma membrane"/>
    <property type="evidence" value="ECO:0007669"/>
    <property type="project" value="UniProtKB-SubCell"/>
</dbReference>
<feature type="transmembrane region" description="Helical" evidence="6">
    <location>
        <begin position="80"/>
        <end position="104"/>
    </location>
</feature>
<feature type="transmembrane region" description="Helical" evidence="6">
    <location>
        <begin position="124"/>
        <end position="144"/>
    </location>
</feature>